<evidence type="ECO:0000256" key="3">
    <source>
        <dbReference type="ARBA" id="ARBA00022692"/>
    </source>
</evidence>
<evidence type="ECO:0008006" key="9">
    <source>
        <dbReference type="Google" id="ProtNLM"/>
    </source>
</evidence>
<feature type="transmembrane region" description="Helical" evidence="6">
    <location>
        <begin position="38"/>
        <end position="56"/>
    </location>
</feature>
<accession>D0LUL7</accession>
<dbReference type="Pfam" id="PF03706">
    <property type="entry name" value="LPG_synthase_TM"/>
    <property type="match status" value="1"/>
</dbReference>
<keyword evidence="4 6" id="KW-1133">Transmembrane helix</keyword>
<dbReference type="OrthoDB" id="9799911at2"/>
<comment type="subcellular location">
    <subcellularLocation>
        <location evidence="1">Cell membrane</location>
        <topology evidence="1">Multi-pass membrane protein</topology>
    </subcellularLocation>
</comment>
<keyword evidence="8" id="KW-1185">Reference proteome</keyword>
<keyword evidence="3 6" id="KW-0812">Transmembrane</keyword>
<keyword evidence="5 6" id="KW-0472">Membrane</keyword>
<feature type="transmembrane region" description="Helical" evidence="6">
    <location>
        <begin position="149"/>
        <end position="175"/>
    </location>
</feature>
<protein>
    <recommendedName>
        <fullName evidence="9">Flippase-like domain-containing protein</fullName>
    </recommendedName>
</protein>
<organism evidence="7 8">
    <name type="scientific">Haliangium ochraceum (strain DSM 14365 / JCM 11303 / SMP-2)</name>
    <dbReference type="NCBI Taxonomy" id="502025"/>
    <lineage>
        <taxon>Bacteria</taxon>
        <taxon>Pseudomonadati</taxon>
        <taxon>Myxococcota</taxon>
        <taxon>Polyangia</taxon>
        <taxon>Haliangiales</taxon>
        <taxon>Kofleriaceae</taxon>
        <taxon>Haliangium</taxon>
    </lineage>
</organism>
<dbReference type="GO" id="GO:0005886">
    <property type="term" value="C:plasma membrane"/>
    <property type="evidence" value="ECO:0007669"/>
    <property type="project" value="UniProtKB-SubCell"/>
</dbReference>
<dbReference type="PANTHER" id="PTHR39087:SF2">
    <property type="entry name" value="UPF0104 MEMBRANE PROTEIN MJ1595"/>
    <property type="match status" value="1"/>
</dbReference>
<dbReference type="KEGG" id="hoh:Hoch_6876"/>
<reference evidence="7 8" key="1">
    <citation type="journal article" date="2010" name="Stand. Genomic Sci.">
        <title>Complete genome sequence of Haliangium ochraceum type strain (SMP-2).</title>
        <authorList>
            <consortium name="US DOE Joint Genome Institute (JGI-PGF)"/>
            <person name="Ivanova N."/>
            <person name="Daum C."/>
            <person name="Lang E."/>
            <person name="Abt B."/>
            <person name="Kopitz M."/>
            <person name="Saunders E."/>
            <person name="Lapidus A."/>
            <person name="Lucas S."/>
            <person name="Glavina Del Rio T."/>
            <person name="Nolan M."/>
            <person name="Tice H."/>
            <person name="Copeland A."/>
            <person name="Cheng J.F."/>
            <person name="Chen F."/>
            <person name="Bruce D."/>
            <person name="Goodwin L."/>
            <person name="Pitluck S."/>
            <person name="Mavromatis K."/>
            <person name="Pati A."/>
            <person name="Mikhailova N."/>
            <person name="Chen A."/>
            <person name="Palaniappan K."/>
            <person name="Land M."/>
            <person name="Hauser L."/>
            <person name="Chang Y.J."/>
            <person name="Jeffries C.D."/>
            <person name="Detter J.C."/>
            <person name="Brettin T."/>
            <person name="Rohde M."/>
            <person name="Goker M."/>
            <person name="Bristow J."/>
            <person name="Markowitz V."/>
            <person name="Eisen J.A."/>
            <person name="Hugenholtz P."/>
            <person name="Kyrpides N.C."/>
            <person name="Klenk H.P."/>
        </authorList>
    </citation>
    <scope>NUCLEOTIDE SEQUENCE [LARGE SCALE GENOMIC DNA]</scope>
    <source>
        <strain evidence="8">DSM 14365 / CIP 107738 / JCM 11303 / AJ 13395 / SMP-2</strain>
    </source>
</reference>
<evidence type="ECO:0000313" key="7">
    <source>
        <dbReference type="EMBL" id="ACY19340.1"/>
    </source>
</evidence>
<evidence type="ECO:0000256" key="5">
    <source>
        <dbReference type="ARBA" id="ARBA00023136"/>
    </source>
</evidence>
<dbReference type="Proteomes" id="UP000001880">
    <property type="component" value="Chromosome"/>
</dbReference>
<evidence type="ECO:0000313" key="8">
    <source>
        <dbReference type="Proteomes" id="UP000001880"/>
    </source>
</evidence>
<dbReference type="AlphaFoldDB" id="D0LUL7"/>
<dbReference type="eggNOG" id="COG0392">
    <property type="taxonomic scope" value="Bacteria"/>
</dbReference>
<evidence type="ECO:0000256" key="4">
    <source>
        <dbReference type="ARBA" id="ARBA00022989"/>
    </source>
</evidence>
<gene>
    <name evidence="7" type="ordered locus">Hoch_6876</name>
</gene>
<name>D0LUL7_HALO1</name>
<feature type="transmembrane region" description="Helical" evidence="6">
    <location>
        <begin position="282"/>
        <end position="307"/>
    </location>
</feature>
<dbReference type="EMBL" id="CP001804">
    <property type="protein sequence ID" value="ACY19340.1"/>
    <property type="molecule type" value="Genomic_DNA"/>
</dbReference>
<dbReference type="PANTHER" id="PTHR39087">
    <property type="entry name" value="UPF0104 MEMBRANE PROTEIN MJ1595"/>
    <property type="match status" value="1"/>
</dbReference>
<sequence>MNPRARRLLAVVLAGVAVLAGFSIYADIGELGERLKSFAWWAFAAALGLALVNYALRLVRWSLYLDHCDLQVPRHIRALVFIAGFALSITPGKLGELIKCYLLRESCGTPVARSAPIVIAERVTDLLALIILGLIGVALYGVARGMVVAGAAVILLVLLVLAWPRLAHFAIRIATRPRPLRRFEERLRKLYDGLAALLRPRPLSWATALGVVAWLAECIGFSIIANGFVGAAVPLGLATLVYAATTVAGALSFLPGGLLVTEASMALLLVESSTGMDEAAAVAATILTRLATLWFAVLLGLIALAVLHRIAPEAIAALDNAEQTSADAAQTSADATNRDADPAP</sequence>
<keyword evidence="2" id="KW-1003">Cell membrane</keyword>
<dbReference type="InterPro" id="IPR022791">
    <property type="entry name" value="L-PG_synthase/AglD"/>
</dbReference>
<evidence type="ECO:0000256" key="2">
    <source>
        <dbReference type="ARBA" id="ARBA00022475"/>
    </source>
</evidence>
<evidence type="ECO:0000256" key="6">
    <source>
        <dbReference type="SAM" id="Phobius"/>
    </source>
</evidence>
<dbReference type="HOGENOM" id="CLU_075280_0_0_7"/>
<dbReference type="NCBIfam" id="TIGR00374">
    <property type="entry name" value="flippase-like domain"/>
    <property type="match status" value="1"/>
</dbReference>
<feature type="transmembrane region" description="Helical" evidence="6">
    <location>
        <begin position="7"/>
        <end position="26"/>
    </location>
</feature>
<feature type="transmembrane region" description="Helical" evidence="6">
    <location>
        <begin position="221"/>
        <end position="243"/>
    </location>
</feature>
<evidence type="ECO:0000256" key="1">
    <source>
        <dbReference type="ARBA" id="ARBA00004651"/>
    </source>
</evidence>
<feature type="transmembrane region" description="Helical" evidence="6">
    <location>
        <begin position="123"/>
        <end position="143"/>
    </location>
</feature>
<proteinExistence type="predicted"/>
<feature type="transmembrane region" description="Helical" evidence="6">
    <location>
        <begin position="250"/>
        <end position="270"/>
    </location>
</feature>
<dbReference type="STRING" id="502025.Hoch_6876"/>